<dbReference type="CDD" id="cd00170">
    <property type="entry name" value="SEC14"/>
    <property type="match status" value="1"/>
</dbReference>
<dbReference type="InterPro" id="IPR001251">
    <property type="entry name" value="CRAL-TRIO_dom"/>
</dbReference>
<organism evidence="2">
    <name type="scientific">Haptolina brevifila</name>
    <dbReference type="NCBI Taxonomy" id="156173"/>
    <lineage>
        <taxon>Eukaryota</taxon>
        <taxon>Haptista</taxon>
        <taxon>Haptophyta</taxon>
        <taxon>Prymnesiophyceae</taxon>
        <taxon>Prymnesiales</taxon>
        <taxon>Prymnesiaceae</taxon>
        <taxon>Haptolina</taxon>
    </lineage>
</organism>
<feature type="domain" description="CRAL-TRIO" evidence="1">
    <location>
        <begin position="47"/>
        <end position="217"/>
    </location>
</feature>
<sequence>MAEAFPDSPPAERQRFLDARDQNFSKASELLRKHLAFRAASLPPPADQKLIDNGLPHFLIDLADAQSLDGSKVIVAVGAMLDPSFGTPYDYAVATAAFLDPRFPRDSMKRMTLIVDVDGVAGGANAPPTKLMAILREFARVLGNNFPERLEKMIVYPVPAALRWLWTAIKFFLDPVTAAKTVLLPGSSTPMNELKGLERARHPKEIEKYIDVQTMPDSPLYGYTGPRRVGEPPPCPAPITVERLRLRFGNITR</sequence>
<gene>
    <name evidence="2" type="ORF">CBRE1094_LOCUS30030</name>
</gene>
<name>A0A7S2HZQ1_9EUKA</name>
<protein>
    <recommendedName>
        <fullName evidence="1">CRAL-TRIO domain-containing protein</fullName>
    </recommendedName>
</protein>
<dbReference type="AlphaFoldDB" id="A0A7S2HZQ1"/>
<dbReference type="PANTHER" id="PTHR46277:SF3">
    <property type="entry name" value="BINDING PROTEIN, PUTATIVE-RELATED"/>
    <property type="match status" value="1"/>
</dbReference>
<dbReference type="Gene3D" id="3.40.525.10">
    <property type="entry name" value="CRAL-TRIO lipid binding domain"/>
    <property type="match status" value="1"/>
</dbReference>
<dbReference type="InterPro" id="IPR036865">
    <property type="entry name" value="CRAL-TRIO_dom_sf"/>
</dbReference>
<dbReference type="EMBL" id="HBGU01054973">
    <property type="protein sequence ID" value="CAD9504405.1"/>
    <property type="molecule type" value="Transcribed_RNA"/>
</dbReference>
<evidence type="ECO:0000259" key="1">
    <source>
        <dbReference type="PROSITE" id="PS50191"/>
    </source>
</evidence>
<dbReference type="Pfam" id="PF00650">
    <property type="entry name" value="CRAL_TRIO"/>
    <property type="match status" value="1"/>
</dbReference>
<evidence type="ECO:0000313" key="2">
    <source>
        <dbReference type="EMBL" id="CAD9504405.1"/>
    </source>
</evidence>
<dbReference type="PROSITE" id="PS50191">
    <property type="entry name" value="CRAL_TRIO"/>
    <property type="match status" value="1"/>
</dbReference>
<proteinExistence type="predicted"/>
<dbReference type="SUPFAM" id="SSF52087">
    <property type="entry name" value="CRAL/TRIO domain"/>
    <property type="match status" value="1"/>
</dbReference>
<dbReference type="PANTHER" id="PTHR46277">
    <property type="entry name" value="OS03G0850700 PROTEIN"/>
    <property type="match status" value="1"/>
</dbReference>
<accession>A0A7S2HZQ1</accession>
<reference evidence="2" key="1">
    <citation type="submission" date="2021-01" db="EMBL/GenBank/DDBJ databases">
        <authorList>
            <person name="Corre E."/>
            <person name="Pelletier E."/>
            <person name="Niang G."/>
            <person name="Scheremetjew M."/>
            <person name="Finn R."/>
            <person name="Kale V."/>
            <person name="Holt S."/>
            <person name="Cochrane G."/>
            <person name="Meng A."/>
            <person name="Brown T."/>
            <person name="Cohen L."/>
        </authorList>
    </citation>
    <scope>NUCLEOTIDE SEQUENCE</scope>
    <source>
        <strain evidence="2">UTEX LB 985</strain>
    </source>
</reference>